<dbReference type="Pfam" id="PF00483">
    <property type="entry name" value="NTP_transferase"/>
    <property type="match status" value="1"/>
</dbReference>
<evidence type="ECO:0000256" key="1">
    <source>
        <dbReference type="ARBA" id="ARBA00007274"/>
    </source>
</evidence>
<dbReference type="Gene3D" id="3.40.120.10">
    <property type="entry name" value="Alpha-D-Glucose-1,6-Bisphosphate, subunit A, domain 3"/>
    <property type="match status" value="1"/>
</dbReference>
<dbReference type="InterPro" id="IPR029044">
    <property type="entry name" value="Nucleotide-diphossugar_trans"/>
</dbReference>
<dbReference type="InterPro" id="IPR036900">
    <property type="entry name" value="A-D-PHexomutase_C_sf"/>
</dbReference>
<dbReference type="InterPro" id="IPR005835">
    <property type="entry name" value="NTP_transferase_dom"/>
</dbReference>
<evidence type="ECO:0000256" key="2">
    <source>
        <dbReference type="ARBA" id="ARBA00010231"/>
    </source>
</evidence>
<evidence type="ECO:0000313" key="6">
    <source>
        <dbReference type="EMBL" id="NEW07234.1"/>
    </source>
</evidence>
<accession>A0A6G3ZZW9</accession>
<dbReference type="InterPro" id="IPR056729">
    <property type="entry name" value="GMPPB_C"/>
</dbReference>
<proteinExistence type="inferred from homology"/>
<dbReference type="SUPFAM" id="SSF53448">
    <property type="entry name" value="Nucleotide-diphospho-sugar transferases"/>
    <property type="match status" value="1"/>
</dbReference>
<gene>
    <name evidence="6" type="ORF">GK047_14590</name>
</gene>
<dbReference type="AlphaFoldDB" id="A0A6G3ZZW9"/>
<dbReference type="Pfam" id="PF02878">
    <property type="entry name" value="PGM_PMM_I"/>
    <property type="match status" value="1"/>
</dbReference>
<evidence type="ECO:0000259" key="5">
    <source>
        <dbReference type="Pfam" id="PF25087"/>
    </source>
</evidence>
<feature type="domain" description="Alpha-D-phosphohexomutase alpha/beta/alpha" evidence="4">
    <location>
        <begin position="382"/>
        <end position="512"/>
    </location>
</feature>
<name>A0A6G3ZZW9_9BACL</name>
<dbReference type="Pfam" id="PF25087">
    <property type="entry name" value="GMPPB_C"/>
    <property type="match status" value="1"/>
</dbReference>
<dbReference type="PANTHER" id="PTHR22572">
    <property type="entry name" value="SUGAR-1-PHOSPHATE GUANYL TRANSFERASE"/>
    <property type="match status" value="1"/>
</dbReference>
<feature type="domain" description="Nucleotidyl transferase" evidence="3">
    <location>
        <begin position="2"/>
        <end position="229"/>
    </location>
</feature>
<evidence type="ECO:0000259" key="3">
    <source>
        <dbReference type="Pfam" id="PF00483"/>
    </source>
</evidence>
<sequence length="802" mass="88921">MKAVIMAGGRGTRLRPLTCHLPKPMVPLIGKPCMAYIVDLLKKYGIHDIAVTMQYKPDVIRDYFGDGHAYGVNIQYFEETTPLGTAGSVKNAQAFLDETFIVISGDALTDFNLEQPLAFHKQRQAKATLVLTRVNQPLEYGVVMTDDEGQIIRFLEKPSWGEVFSDTVNTGIYILEPETIERVPHGKEFDFSQHLFPTLLQEQSGLYGYISSGYWSDIGNLEQYRQTQFDMLDGRVQLNMPGKQIRPGIYLAEGVATNESTRLIGPAYIGEGCTLEEDVEIGEYCIIGKNNRLSKGSVLTRSVLWDNNHIAEHNELSGSTLTSRIISHKASFLGEGSVIGNHVVIGAGSHIQPNVKIWPHKQIRQNTRLHTSFIWGDNASKSLFKTHGISGVPNLDITPEFVAKFATAYGAGLAIGQTLTVSCSPHPFTRLLKRTIAASLQSVGANVIDLGDAIAPAASFAICRLGTAGGIHIDWSGCKSELCSIACIDAEGLPITRSAERKVENSYWQEDYRRASTEQIGSYKQEEYWIGTYLDALASEISNEQDRKKAPPLRAVIEASPWLQTFLVPFFEKLGVEAIHVTTSSLQESLHAFVPLSEAHLGLRLNDDGRGMQLLTEHGITVDDDLQTVFLYLCYLHNRPGATIGAPVSAPHLLESMAESLGATIIRTKEWSRAILEATEQARMHPLFDSLFAVGLVLLYLGRTGVPFSELLSLFPSFHLHRARIDCPWANKGQVMRSLMERTKDTRVDVVDGIKFYHEDGWVLLLPDADDPVFRLVAQSTSPLIAQSLVETYREHILNELQ</sequence>
<dbReference type="GO" id="GO:0005975">
    <property type="term" value="P:carbohydrate metabolic process"/>
    <property type="evidence" value="ECO:0007669"/>
    <property type="project" value="InterPro"/>
</dbReference>
<dbReference type="SUPFAM" id="SSF51161">
    <property type="entry name" value="Trimeric LpxA-like enzymes"/>
    <property type="match status" value="1"/>
</dbReference>
<dbReference type="CDD" id="cd04181">
    <property type="entry name" value="NTP_transferase"/>
    <property type="match status" value="1"/>
</dbReference>
<feature type="domain" description="Mannose-1-phosphate guanyltransferase C-terminal" evidence="5">
    <location>
        <begin position="264"/>
        <end position="367"/>
    </location>
</feature>
<dbReference type="InterPro" id="IPR050486">
    <property type="entry name" value="Mannose-1P_guanyltransferase"/>
</dbReference>
<dbReference type="Gene3D" id="2.160.10.10">
    <property type="entry name" value="Hexapeptide repeat proteins"/>
    <property type="match status" value="1"/>
</dbReference>
<dbReference type="Gene3D" id="3.90.550.10">
    <property type="entry name" value="Spore Coat Polysaccharide Biosynthesis Protein SpsA, Chain A"/>
    <property type="match status" value="1"/>
</dbReference>
<dbReference type="InterPro" id="IPR011004">
    <property type="entry name" value="Trimer_LpxA-like_sf"/>
</dbReference>
<dbReference type="Gene3D" id="3.30.310.50">
    <property type="entry name" value="Alpha-D-phosphohexomutase, C-terminal domain"/>
    <property type="match status" value="1"/>
</dbReference>
<dbReference type="RefSeq" id="WP_163947752.1">
    <property type="nucleotide sequence ID" value="NZ_JAAIKC010000004.1"/>
</dbReference>
<dbReference type="GO" id="GO:0016740">
    <property type="term" value="F:transferase activity"/>
    <property type="evidence" value="ECO:0007669"/>
    <property type="project" value="UniProtKB-KW"/>
</dbReference>
<dbReference type="GO" id="GO:0016868">
    <property type="term" value="F:intramolecular phosphotransferase activity"/>
    <property type="evidence" value="ECO:0007669"/>
    <property type="project" value="InterPro"/>
</dbReference>
<evidence type="ECO:0000259" key="4">
    <source>
        <dbReference type="Pfam" id="PF02878"/>
    </source>
</evidence>
<comment type="similarity">
    <text evidence="1">Belongs to the transferase hexapeptide repeat family.</text>
</comment>
<protein>
    <submittedName>
        <fullName evidence="6">NTP transferase domain-containing protein</fullName>
    </submittedName>
</protein>
<keyword evidence="6" id="KW-0808">Transferase</keyword>
<dbReference type="EMBL" id="JAAIKC010000004">
    <property type="protein sequence ID" value="NEW07234.1"/>
    <property type="molecule type" value="Genomic_DNA"/>
</dbReference>
<dbReference type="SUPFAM" id="SSF55957">
    <property type="entry name" value="Phosphoglucomutase, C-terminal domain"/>
    <property type="match status" value="1"/>
</dbReference>
<dbReference type="InterPro" id="IPR005844">
    <property type="entry name" value="A-D-PHexomutase_a/b/a-I"/>
</dbReference>
<dbReference type="InterPro" id="IPR016055">
    <property type="entry name" value="A-D-PHexomutase_a/b/a-I/II/III"/>
</dbReference>
<comment type="similarity">
    <text evidence="2">Belongs to the phosphohexose mutase family.</text>
</comment>
<reference evidence="6" key="1">
    <citation type="submission" date="2020-02" db="EMBL/GenBank/DDBJ databases">
        <authorList>
            <person name="Shen X.-R."/>
            <person name="Zhang Y.-X."/>
        </authorList>
    </citation>
    <scope>NUCLEOTIDE SEQUENCE</scope>
    <source>
        <strain evidence="6">SYP-B3998</strain>
    </source>
</reference>
<organism evidence="6">
    <name type="scientific">Paenibacillus sp. SYP-B3998</name>
    <dbReference type="NCBI Taxonomy" id="2678564"/>
    <lineage>
        <taxon>Bacteria</taxon>
        <taxon>Bacillati</taxon>
        <taxon>Bacillota</taxon>
        <taxon>Bacilli</taxon>
        <taxon>Bacillales</taxon>
        <taxon>Paenibacillaceae</taxon>
        <taxon>Paenibacillus</taxon>
    </lineage>
</organism>
<dbReference type="SUPFAM" id="SSF53738">
    <property type="entry name" value="Phosphoglucomutase, first 3 domains"/>
    <property type="match status" value="1"/>
</dbReference>
<comment type="caution">
    <text evidence="6">The sequence shown here is derived from an EMBL/GenBank/DDBJ whole genome shotgun (WGS) entry which is preliminary data.</text>
</comment>